<gene>
    <name evidence="1" type="ORF">LTSEMON_0443</name>
</gene>
<evidence type="ECO:0000313" key="2">
    <source>
        <dbReference type="Proteomes" id="UP000003221"/>
    </source>
</evidence>
<comment type="caution">
    <text evidence="1">The sequence shown here is derived from an EMBL/GenBank/DDBJ whole genome shotgun (WGS) entry which is preliminary data.</text>
</comment>
<organism evidence="1 2">
    <name type="scientific">Salmonella enterica subsp. enterica serovar Montevideo str. S5-403</name>
    <dbReference type="NCBI Taxonomy" id="913242"/>
    <lineage>
        <taxon>Bacteria</taxon>
        <taxon>Pseudomonadati</taxon>
        <taxon>Pseudomonadota</taxon>
        <taxon>Gammaproteobacteria</taxon>
        <taxon>Enterobacterales</taxon>
        <taxon>Enterobacteriaceae</taxon>
        <taxon>Salmonella</taxon>
    </lineage>
</organism>
<dbReference type="AlphaFoldDB" id="G5PYG0"/>
<evidence type="ECO:0000313" key="1">
    <source>
        <dbReference type="EMBL" id="EHC83092.1"/>
    </source>
</evidence>
<reference evidence="1 2" key="1">
    <citation type="journal article" date="2011" name="BMC Genomics">
        <title>Genome sequencing reveals diversification of virulence factor content and possible host adaptation in distinct subpopulations of Salmonella enterica.</title>
        <authorList>
            <person name="den Bakker H.C."/>
            <person name="Moreno Switt A.I."/>
            <person name="Govoni G."/>
            <person name="Cummings C.A."/>
            <person name="Ranieri M.L."/>
            <person name="Degoricija L."/>
            <person name="Hoelzer K."/>
            <person name="Rodriguez-Rivera L.D."/>
            <person name="Brown S."/>
            <person name="Bolchacova E."/>
            <person name="Furtado M.R."/>
            <person name="Wiedmann M."/>
        </authorList>
    </citation>
    <scope>NUCLEOTIDE SEQUENCE [LARGE SCALE GENOMIC DNA]</scope>
    <source>
        <strain evidence="1 2">S5-403</strain>
    </source>
</reference>
<protein>
    <submittedName>
        <fullName evidence="1">Uncharacterized protein</fullName>
    </submittedName>
</protein>
<name>G5PYG0_SALMO</name>
<sequence length="46" mass="5266">RAVARDEFLRAIVDSHTLSFPYQSTDDRPDSGATAQFKNHTQRVFL</sequence>
<feature type="non-terminal residue" evidence="1">
    <location>
        <position position="1"/>
    </location>
</feature>
<dbReference type="EMBL" id="AFCS01000127">
    <property type="protein sequence ID" value="EHC83092.1"/>
    <property type="molecule type" value="Genomic_DNA"/>
</dbReference>
<accession>G5PYG0</accession>
<proteinExistence type="predicted"/>
<dbReference type="Proteomes" id="UP000003221">
    <property type="component" value="Unassembled WGS sequence"/>
</dbReference>